<evidence type="ECO:0000256" key="1">
    <source>
        <dbReference type="SAM" id="MobiDB-lite"/>
    </source>
</evidence>
<feature type="transmembrane region" description="Helical" evidence="2">
    <location>
        <begin position="107"/>
        <end position="126"/>
    </location>
</feature>
<feature type="transmembrane region" description="Helical" evidence="2">
    <location>
        <begin position="59"/>
        <end position="87"/>
    </location>
</feature>
<feature type="region of interest" description="Disordered" evidence="1">
    <location>
        <begin position="134"/>
        <end position="186"/>
    </location>
</feature>
<protein>
    <recommendedName>
        <fullName evidence="5">Histidine kinase</fullName>
    </recommendedName>
</protein>
<dbReference type="RefSeq" id="WP_307564509.1">
    <property type="nucleotide sequence ID" value="NZ_JAUSQU010000001.1"/>
</dbReference>
<comment type="caution">
    <text evidence="3">The sequence shown here is derived from an EMBL/GenBank/DDBJ whole genome shotgun (WGS) entry which is preliminary data.</text>
</comment>
<feature type="transmembrane region" description="Helical" evidence="2">
    <location>
        <begin position="27"/>
        <end position="47"/>
    </location>
</feature>
<accession>A0ABT9QKY3</accession>
<dbReference type="Proteomes" id="UP001225356">
    <property type="component" value="Unassembled WGS sequence"/>
</dbReference>
<evidence type="ECO:0000313" key="3">
    <source>
        <dbReference type="EMBL" id="MDP9847418.1"/>
    </source>
</evidence>
<evidence type="ECO:0000313" key="4">
    <source>
        <dbReference type="Proteomes" id="UP001225356"/>
    </source>
</evidence>
<name>A0ABT9QKY3_9ACTN</name>
<keyword evidence="2" id="KW-0472">Membrane</keyword>
<feature type="compositionally biased region" description="Basic and acidic residues" evidence="1">
    <location>
        <begin position="147"/>
        <end position="186"/>
    </location>
</feature>
<keyword evidence="4" id="KW-1185">Reference proteome</keyword>
<gene>
    <name evidence="3" type="ORF">J2853_006629</name>
</gene>
<sequence length="186" mass="19461">MFRSSEEATATTRPAVGTAATARLQPAGFSLAGGFLVVVAATVTASLSFAPAEITARVLIMAIAVCGYAACGIRVTVSLATAVTAWLFGTGFLVNGAGELSFGGSDLLRLGLLVVAALGGSTYAATRRAAGRRLRRSSEIAATEPGRPGDGDHDQHDQRRHGELGGRKPWRLRERRDLQDRRAGVQ</sequence>
<dbReference type="EMBL" id="JAUSQU010000001">
    <property type="protein sequence ID" value="MDP9847418.1"/>
    <property type="molecule type" value="Genomic_DNA"/>
</dbReference>
<reference evidence="3 4" key="1">
    <citation type="submission" date="2023-07" db="EMBL/GenBank/DDBJ databases">
        <title>Sequencing the genomes of 1000 actinobacteria strains.</title>
        <authorList>
            <person name="Klenk H.-P."/>
        </authorList>
    </citation>
    <scope>NUCLEOTIDE SEQUENCE [LARGE SCALE GENOMIC DNA]</scope>
    <source>
        <strain evidence="3 4">DSM 46740</strain>
    </source>
</reference>
<organism evidence="3 4">
    <name type="scientific">Streptosporangium lutulentum</name>
    <dbReference type="NCBI Taxonomy" id="1461250"/>
    <lineage>
        <taxon>Bacteria</taxon>
        <taxon>Bacillati</taxon>
        <taxon>Actinomycetota</taxon>
        <taxon>Actinomycetes</taxon>
        <taxon>Streptosporangiales</taxon>
        <taxon>Streptosporangiaceae</taxon>
        <taxon>Streptosporangium</taxon>
    </lineage>
</organism>
<evidence type="ECO:0000256" key="2">
    <source>
        <dbReference type="SAM" id="Phobius"/>
    </source>
</evidence>
<evidence type="ECO:0008006" key="5">
    <source>
        <dbReference type="Google" id="ProtNLM"/>
    </source>
</evidence>
<proteinExistence type="predicted"/>
<keyword evidence="2" id="KW-1133">Transmembrane helix</keyword>
<keyword evidence="2" id="KW-0812">Transmembrane</keyword>